<accession>A0ABU6ZVD1</accession>
<dbReference type="Proteomes" id="UP001341840">
    <property type="component" value="Unassembled WGS sequence"/>
</dbReference>
<evidence type="ECO:0000313" key="1">
    <source>
        <dbReference type="EMBL" id="MED6225934.1"/>
    </source>
</evidence>
<reference evidence="1 2" key="1">
    <citation type="journal article" date="2023" name="Plants (Basel)">
        <title>Bridging the Gap: Combining Genomics and Transcriptomics Approaches to Understand Stylosanthes scabra, an Orphan Legume from the Brazilian Caatinga.</title>
        <authorList>
            <person name="Ferreira-Neto J.R.C."/>
            <person name="da Silva M.D."/>
            <person name="Binneck E."/>
            <person name="de Melo N.F."/>
            <person name="da Silva R.H."/>
            <person name="de Melo A.L.T.M."/>
            <person name="Pandolfi V."/>
            <person name="Bustamante F.O."/>
            <person name="Brasileiro-Vidal A.C."/>
            <person name="Benko-Iseppon A.M."/>
        </authorList>
    </citation>
    <scope>NUCLEOTIDE SEQUENCE [LARGE SCALE GENOMIC DNA]</scope>
    <source>
        <tissue evidence="1">Leaves</tissue>
    </source>
</reference>
<feature type="non-terminal residue" evidence="1">
    <location>
        <position position="113"/>
    </location>
</feature>
<protein>
    <submittedName>
        <fullName evidence="1">Uncharacterized protein</fullName>
    </submittedName>
</protein>
<organism evidence="1 2">
    <name type="scientific">Stylosanthes scabra</name>
    <dbReference type="NCBI Taxonomy" id="79078"/>
    <lineage>
        <taxon>Eukaryota</taxon>
        <taxon>Viridiplantae</taxon>
        <taxon>Streptophyta</taxon>
        <taxon>Embryophyta</taxon>
        <taxon>Tracheophyta</taxon>
        <taxon>Spermatophyta</taxon>
        <taxon>Magnoliopsida</taxon>
        <taxon>eudicotyledons</taxon>
        <taxon>Gunneridae</taxon>
        <taxon>Pentapetalae</taxon>
        <taxon>rosids</taxon>
        <taxon>fabids</taxon>
        <taxon>Fabales</taxon>
        <taxon>Fabaceae</taxon>
        <taxon>Papilionoideae</taxon>
        <taxon>50 kb inversion clade</taxon>
        <taxon>dalbergioids sensu lato</taxon>
        <taxon>Dalbergieae</taxon>
        <taxon>Pterocarpus clade</taxon>
        <taxon>Stylosanthes</taxon>
    </lineage>
</organism>
<keyword evidence="2" id="KW-1185">Reference proteome</keyword>
<evidence type="ECO:0000313" key="2">
    <source>
        <dbReference type="Proteomes" id="UP001341840"/>
    </source>
</evidence>
<gene>
    <name evidence="1" type="ORF">PIB30_098348</name>
</gene>
<name>A0ABU6ZVD1_9FABA</name>
<comment type="caution">
    <text evidence="1">The sequence shown here is derived from an EMBL/GenBank/DDBJ whole genome shotgun (WGS) entry which is preliminary data.</text>
</comment>
<sequence length="113" mass="11767">MIEGSEGAEGNPSCRYHQHPLNLTTTITSPFSRSHHVTLTPYHVNHAPSLPPISSPSSCCSSKGFVRRGIASPSSSSKFSAPSVLPSPNSLVAPPFDSAVSNASINIPSSTPL</sequence>
<dbReference type="EMBL" id="JASCZI010274366">
    <property type="protein sequence ID" value="MED6225934.1"/>
    <property type="molecule type" value="Genomic_DNA"/>
</dbReference>
<proteinExistence type="predicted"/>